<sequence length="87" mass="10220">MLKKIVKYNLWVDLIARSNGSKPSPFLNNASFLPPYLDKRFYKKIIVNENIGKFGKLQSIIKLETINFSTRILQPFNEIHVTECRDY</sequence>
<evidence type="ECO:0000313" key="1">
    <source>
        <dbReference type="EMBL" id="RNA22511.1"/>
    </source>
</evidence>
<accession>A0A3M7RG80</accession>
<reference evidence="1 2" key="1">
    <citation type="journal article" date="2018" name="Sci. Rep.">
        <title>Genomic signatures of local adaptation to the degree of environmental predictability in rotifers.</title>
        <authorList>
            <person name="Franch-Gras L."/>
            <person name="Hahn C."/>
            <person name="Garcia-Roger E.M."/>
            <person name="Carmona M.J."/>
            <person name="Serra M."/>
            <person name="Gomez A."/>
        </authorList>
    </citation>
    <scope>NUCLEOTIDE SEQUENCE [LARGE SCALE GENOMIC DNA]</scope>
    <source>
        <strain evidence="1">HYR1</strain>
    </source>
</reference>
<dbReference type="EMBL" id="REGN01003439">
    <property type="protein sequence ID" value="RNA22511.1"/>
    <property type="molecule type" value="Genomic_DNA"/>
</dbReference>
<name>A0A3M7RG80_BRAPC</name>
<protein>
    <submittedName>
        <fullName evidence="1">Uncharacterized protein</fullName>
    </submittedName>
</protein>
<dbReference type="Proteomes" id="UP000276133">
    <property type="component" value="Unassembled WGS sequence"/>
</dbReference>
<organism evidence="1 2">
    <name type="scientific">Brachionus plicatilis</name>
    <name type="common">Marine rotifer</name>
    <name type="synonym">Brachionus muelleri</name>
    <dbReference type="NCBI Taxonomy" id="10195"/>
    <lineage>
        <taxon>Eukaryota</taxon>
        <taxon>Metazoa</taxon>
        <taxon>Spiralia</taxon>
        <taxon>Gnathifera</taxon>
        <taxon>Rotifera</taxon>
        <taxon>Eurotatoria</taxon>
        <taxon>Monogononta</taxon>
        <taxon>Pseudotrocha</taxon>
        <taxon>Ploima</taxon>
        <taxon>Brachionidae</taxon>
        <taxon>Brachionus</taxon>
    </lineage>
</organism>
<evidence type="ECO:0000313" key="2">
    <source>
        <dbReference type="Proteomes" id="UP000276133"/>
    </source>
</evidence>
<gene>
    <name evidence="1" type="ORF">BpHYR1_016901</name>
</gene>
<comment type="caution">
    <text evidence="1">The sequence shown here is derived from an EMBL/GenBank/DDBJ whole genome shotgun (WGS) entry which is preliminary data.</text>
</comment>
<dbReference type="AlphaFoldDB" id="A0A3M7RG80"/>
<proteinExistence type="predicted"/>
<keyword evidence="2" id="KW-1185">Reference proteome</keyword>